<dbReference type="RefSeq" id="WP_105352176.1">
    <property type="nucleotide sequence ID" value="NZ_PUIA01000026.1"/>
</dbReference>
<organism evidence="1 2">
    <name type="scientific">Blastopirellula marina</name>
    <dbReference type="NCBI Taxonomy" id="124"/>
    <lineage>
        <taxon>Bacteria</taxon>
        <taxon>Pseudomonadati</taxon>
        <taxon>Planctomycetota</taxon>
        <taxon>Planctomycetia</taxon>
        <taxon>Pirellulales</taxon>
        <taxon>Pirellulaceae</taxon>
        <taxon>Blastopirellula</taxon>
    </lineage>
</organism>
<dbReference type="Proteomes" id="UP000240009">
    <property type="component" value="Unassembled WGS sequence"/>
</dbReference>
<proteinExistence type="predicted"/>
<reference evidence="1 2" key="1">
    <citation type="submission" date="2018-02" db="EMBL/GenBank/DDBJ databases">
        <title>Comparative genomes isolates from brazilian mangrove.</title>
        <authorList>
            <person name="Araujo J.E."/>
            <person name="Taketani R.G."/>
            <person name="Silva M.C.P."/>
            <person name="Loureco M.V."/>
            <person name="Andreote F.D."/>
        </authorList>
    </citation>
    <scope>NUCLEOTIDE SEQUENCE [LARGE SCALE GENOMIC DNA]</scope>
    <source>
        <strain evidence="1 2">HEX-2 MGV</strain>
    </source>
</reference>
<gene>
    <name evidence="1" type="ORF">C5Y96_08865</name>
</gene>
<comment type="caution">
    <text evidence="1">The sequence shown here is derived from an EMBL/GenBank/DDBJ whole genome shotgun (WGS) entry which is preliminary data.</text>
</comment>
<accession>A0A2S8FUD0</accession>
<dbReference type="OrthoDB" id="272719at2"/>
<dbReference type="EMBL" id="PUIA01000026">
    <property type="protein sequence ID" value="PQO35753.1"/>
    <property type="molecule type" value="Genomic_DNA"/>
</dbReference>
<sequence>MRLTLRTLLAHQHGLLNEQQAELISQKIEQSPFVAQLLRHLKDRAARREIVPLAIEARGTVCLEKVTRYLDYTLPSDEVVKLENECFASDRLLAEVASCHEIISQWLSTPTPTEPALRQRLYAIIPGPIGSIADTGDELAIELPALAYQSAPPSKPLAEKAVSTPPTPAKSGWIGGAFQLSFLAASVLALVTFVAINRDKVESIIAQHWQAKSQTDSELQDVRPLPLRQQPPETLVFQDGSVSQIESALSKEEVPALLPEVATTAFHVPVPANQAIASVTRWNVESAKGTLVKGSLEETWHAGNFQQLDTGRVVVVPGGQLRVNLDGLQLEVGQLSEIYWNEDSSIRLRYGSCVLSMELGQELTLKVADQRIKVAASNHPVRLAVSTKAVASRGLDFASTTENQEVQFQGISGEAVLTIPGCRGPIPLGDGQMIIANMNSGVRGGEKSIMDESSEMALPDAMQLSNEPVRWLKDSLSSGGSNHRLDAAMALAQLGHVDAWSNAWCQLHDRQVLEQHFADVQRLVAQDSSLAGELKSTLAEQNREYASLIYRLICGFSDDQLTDETRTQLETLLRHPEPAVQAWAQFQLSQQQIR</sequence>
<name>A0A2S8FUD0_9BACT</name>
<evidence type="ECO:0000313" key="1">
    <source>
        <dbReference type="EMBL" id="PQO35753.1"/>
    </source>
</evidence>
<dbReference type="AlphaFoldDB" id="A0A2S8FUD0"/>
<evidence type="ECO:0000313" key="2">
    <source>
        <dbReference type="Proteomes" id="UP000240009"/>
    </source>
</evidence>
<protein>
    <submittedName>
        <fullName evidence="1">Uncharacterized protein</fullName>
    </submittedName>
</protein>